<accession>A0A8S5T716</accession>
<protein>
    <submittedName>
        <fullName evidence="1">Uncharacterized protein</fullName>
    </submittedName>
</protein>
<proteinExistence type="predicted"/>
<organism evidence="1">
    <name type="scientific">Siphoviridae sp. ctxMM9</name>
    <dbReference type="NCBI Taxonomy" id="2827973"/>
    <lineage>
        <taxon>Viruses</taxon>
        <taxon>Duplodnaviria</taxon>
        <taxon>Heunggongvirae</taxon>
        <taxon>Uroviricota</taxon>
        <taxon>Caudoviricetes</taxon>
    </lineage>
</organism>
<dbReference type="EMBL" id="BK032759">
    <property type="protein sequence ID" value="DAF58904.1"/>
    <property type="molecule type" value="Genomic_DNA"/>
</dbReference>
<reference evidence="1" key="1">
    <citation type="journal article" date="2021" name="Proc. Natl. Acad. Sci. U.S.A.">
        <title>A Catalog of Tens of Thousands of Viruses from Human Metagenomes Reveals Hidden Associations with Chronic Diseases.</title>
        <authorList>
            <person name="Tisza M.J."/>
            <person name="Buck C.B."/>
        </authorList>
    </citation>
    <scope>NUCLEOTIDE SEQUENCE</scope>
    <source>
        <strain evidence="1">CtxMM9</strain>
    </source>
</reference>
<sequence length="50" mass="5602">MVALCLIGVFLIMALLKPPIVMRPHQYRLQIQVLVVAEDAQEIVNLTGSR</sequence>
<name>A0A8S5T716_9CAUD</name>
<evidence type="ECO:0000313" key="1">
    <source>
        <dbReference type="EMBL" id="DAF58904.1"/>
    </source>
</evidence>